<proteinExistence type="predicted"/>
<name>A0ABN7VWL5_GIGMA</name>
<organism evidence="1 2">
    <name type="scientific">Gigaspora margarita</name>
    <dbReference type="NCBI Taxonomy" id="4874"/>
    <lineage>
        <taxon>Eukaryota</taxon>
        <taxon>Fungi</taxon>
        <taxon>Fungi incertae sedis</taxon>
        <taxon>Mucoromycota</taxon>
        <taxon>Glomeromycotina</taxon>
        <taxon>Glomeromycetes</taxon>
        <taxon>Diversisporales</taxon>
        <taxon>Gigasporaceae</taxon>
        <taxon>Gigaspora</taxon>
    </lineage>
</organism>
<protein>
    <submittedName>
        <fullName evidence="1">5660_t:CDS:1</fullName>
    </submittedName>
</protein>
<comment type="caution">
    <text evidence="1">The sequence shown here is derived from an EMBL/GenBank/DDBJ whole genome shotgun (WGS) entry which is preliminary data.</text>
</comment>
<reference evidence="1 2" key="1">
    <citation type="submission" date="2021-06" db="EMBL/GenBank/DDBJ databases">
        <authorList>
            <person name="Kallberg Y."/>
            <person name="Tangrot J."/>
            <person name="Rosling A."/>
        </authorList>
    </citation>
    <scope>NUCLEOTIDE SEQUENCE [LARGE SCALE GENOMIC DNA]</scope>
    <source>
        <strain evidence="1 2">120-4 pot B 10/14</strain>
    </source>
</reference>
<accession>A0ABN7VWL5</accession>
<keyword evidence="2" id="KW-1185">Reference proteome</keyword>
<dbReference type="EMBL" id="CAJVQB010023993">
    <property type="protein sequence ID" value="CAG8803091.1"/>
    <property type="molecule type" value="Genomic_DNA"/>
</dbReference>
<dbReference type="Proteomes" id="UP000789901">
    <property type="component" value="Unassembled WGS sequence"/>
</dbReference>
<gene>
    <name evidence="1" type="ORF">GMARGA_LOCUS23571</name>
</gene>
<sequence length="258" mass="29767">MTWKQIKFIRGKSYKGKAARWFSSIKKKYLTNPSNKKISEGLSTHNSNNMSIMPDKADIKENNRIKDWVLVEKKENSMIIRWVVKKRKREVLVEHWQNKNIILKRSKMEQVLEKYGGCELNSNKGKEVCLSWIRKEDIQEVYPKIQNVANQKVLPVPKEVIAKKKMENVEALASNLLDPQLTVEASLARYLVKFQVSNKALFLDLLEALEQSTLNRKEVYKFYTDGSLSSQGVMGASWVQISLEHNIVVAKGSIRLSL</sequence>
<evidence type="ECO:0000313" key="1">
    <source>
        <dbReference type="EMBL" id="CAG8803091.1"/>
    </source>
</evidence>
<evidence type="ECO:0000313" key="2">
    <source>
        <dbReference type="Proteomes" id="UP000789901"/>
    </source>
</evidence>